<dbReference type="EMBL" id="DSKI01000134">
    <property type="protein sequence ID" value="HEB42568.1"/>
    <property type="molecule type" value="Genomic_DNA"/>
</dbReference>
<protein>
    <submittedName>
        <fullName evidence="1">Uncharacterized protein</fullName>
    </submittedName>
</protein>
<organism evidence="1">
    <name type="scientific">Agrobacterium albertimagni</name>
    <dbReference type="NCBI Taxonomy" id="147266"/>
    <lineage>
        <taxon>Bacteria</taxon>
        <taxon>Pseudomonadati</taxon>
        <taxon>Pseudomonadota</taxon>
        <taxon>Alphaproteobacteria</taxon>
        <taxon>Hyphomicrobiales</taxon>
        <taxon>Rhizobiaceae</taxon>
        <taxon>Rhizobium/Agrobacterium group</taxon>
        <taxon>Agrobacterium</taxon>
    </lineage>
</organism>
<name>A0A7C1NUC2_9HYPH</name>
<proteinExistence type="predicted"/>
<gene>
    <name evidence="1" type="ORF">ENP70_02440</name>
</gene>
<dbReference type="AlphaFoldDB" id="A0A7C1NUC2"/>
<reference evidence="1" key="1">
    <citation type="journal article" date="2020" name="mSystems">
        <title>Genome- and Community-Level Interaction Insights into Carbon Utilization and Element Cycling Functions of Hydrothermarchaeota in Hydrothermal Sediment.</title>
        <authorList>
            <person name="Zhou Z."/>
            <person name="Liu Y."/>
            <person name="Xu W."/>
            <person name="Pan J."/>
            <person name="Luo Z.H."/>
            <person name="Li M."/>
        </authorList>
    </citation>
    <scope>NUCLEOTIDE SEQUENCE [LARGE SCALE GENOMIC DNA]</scope>
    <source>
        <strain evidence="1">SpSt-243</strain>
    </source>
</reference>
<accession>A0A7C1NUC2</accession>
<sequence>MISLLSLLLSGAACYWTYNQIGLAQTQAEISRQALTSDKRNDAIVEYISSIDKLCEAMSSKFAGFSFFAEQSGDVINVHYGREMDANDQGYNGNTFSDVLDLRLKLQTPSPGISVWFSFEEIEQLRSVQSSFEKLFDESQLYALGTSVEKFAPVYGECIALRSRVITWFQRKDGSSGERLVKITDNPAIFYHTVEAF</sequence>
<evidence type="ECO:0000313" key="1">
    <source>
        <dbReference type="EMBL" id="HEB42568.1"/>
    </source>
</evidence>
<comment type="caution">
    <text evidence="1">The sequence shown here is derived from an EMBL/GenBank/DDBJ whole genome shotgun (WGS) entry which is preliminary data.</text>
</comment>